<gene>
    <name evidence="4" type="ORF">BDY21DRAFT_388250</name>
</gene>
<evidence type="ECO:0000259" key="3">
    <source>
        <dbReference type="Pfam" id="PF09349"/>
    </source>
</evidence>
<evidence type="ECO:0000256" key="2">
    <source>
        <dbReference type="SAM" id="MobiDB-lite"/>
    </source>
</evidence>
<feature type="region of interest" description="Disordered" evidence="2">
    <location>
        <begin position="94"/>
        <end position="125"/>
    </location>
</feature>
<evidence type="ECO:0000256" key="1">
    <source>
        <dbReference type="ARBA" id="ARBA00022631"/>
    </source>
</evidence>
<dbReference type="GO" id="GO:0006144">
    <property type="term" value="P:purine nucleobase metabolic process"/>
    <property type="evidence" value="ECO:0007669"/>
    <property type="project" value="UniProtKB-KW"/>
</dbReference>
<evidence type="ECO:0000313" key="5">
    <source>
        <dbReference type="Proteomes" id="UP000799766"/>
    </source>
</evidence>
<keyword evidence="1" id="KW-0659">Purine metabolism</keyword>
<dbReference type="Gene3D" id="1.10.3330.10">
    <property type="entry name" value="Oxo-4-hydroxy-4-carboxy-5-ureidoimidazoline decarboxylase"/>
    <property type="match status" value="1"/>
</dbReference>
<dbReference type="Proteomes" id="UP000799766">
    <property type="component" value="Unassembled WGS sequence"/>
</dbReference>
<dbReference type="PANTHER" id="PTHR37987:SF1">
    <property type="entry name" value="OXO-4-HYDROXY-4-CARBOXY-5-UREIDOIMIDAZOLINE DECARBOXYLASE DOMAIN-CONTAINING PROTEIN"/>
    <property type="match status" value="1"/>
</dbReference>
<reference evidence="4" key="1">
    <citation type="journal article" date="2020" name="Stud. Mycol.">
        <title>101 Dothideomycetes genomes: a test case for predicting lifestyles and emergence of pathogens.</title>
        <authorList>
            <person name="Haridas S."/>
            <person name="Albert R."/>
            <person name="Binder M."/>
            <person name="Bloem J."/>
            <person name="Labutti K."/>
            <person name="Salamov A."/>
            <person name="Andreopoulos B."/>
            <person name="Baker S."/>
            <person name="Barry K."/>
            <person name="Bills G."/>
            <person name="Bluhm B."/>
            <person name="Cannon C."/>
            <person name="Castanera R."/>
            <person name="Culley D."/>
            <person name="Daum C."/>
            <person name="Ezra D."/>
            <person name="Gonzalez J."/>
            <person name="Henrissat B."/>
            <person name="Kuo A."/>
            <person name="Liang C."/>
            <person name="Lipzen A."/>
            <person name="Lutzoni F."/>
            <person name="Magnuson J."/>
            <person name="Mondo S."/>
            <person name="Nolan M."/>
            <person name="Ohm R."/>
            <person name="Pangilinan J."/>
            <person name="Park H.-J."/>
            <person name="Ramirez L."/>
            <person name="Alfaro M."/>
            <person name="Sun H."/>
            <person name="Tritt A."/>
            <person name="Yoshinaga Y."/>
            <person name="Zwiers L.-H."/>
            <person name="Turgeon B."/>
            <person name="Goodwin S."/>
            <person name="Spatafora J."/>
            <person name="Crous P."/>
            <person name="Grigoriev I."/>
        </authorList>
    </citation>
    <scope>NUCLEOTIDE SEQUENCE</scope>
    <source>
        <strain evidence="4">ATCC 16933</strain>
    </source>
</reference>
<sequence length="195" mass="21106">MTPAPLPSLSALPTAPRSSQTALLDALFEPSPAMHALALPLLAHPPPPSSLAALVLSVQGALMTLAANADYDPARRDMLEDVLGAHPRLGAANAGLSEESRREQAAMEAAAAVGPPPGEDERRREADELARLNAEYERAFPGMRYVVFVNGRPRADIMRDMRKRIERADIEEERLEAIRAMCAIALDRGRKLGIE</sequence>
<dbReference type="AlphaFoldDB" id="A0A6A6NPK0"/>
<dbReference type="OrthoDB" id="5398391at2759"/>
<dbReference type="EMBL" id="MU001699">
    <property type="protein sequence ID" value="KAF2453223.1"/>
    <property type="molecule type" value="Genomic_DNA"/>
</dbReference>
<dbReference type="Pfam" id="PF09349">
    <property type="entry name" value="OHCU_decarbox"/>
    <property type="match status" value="1"/>
</dbReference>
<keyword evidence="5" id="KW-1185">Reference proteome</keyword>
<name>A0A6A6NPK0_9PEZI</name>
<dbReference type="SUPFAM" id="SSF158694">
    <property type="entry name" value="UraD-Like"/>
    <property type="match status" value="1"/>
</dbReference>
<feature type="domain" description="Oxo-4-hydroxy-4-carboxy-5-ureidoimidazoline decarboxylase" evidence="3">
    <location>
        <begin position="15"/>
        <end position="188"/>
    </location>
</feature>
<protein>
    <submittedName>
        <fullName evidence="4">Oxo-4-hydroxy-4-carboxy-5-ureidoimidazoline decarboxylase</fullName>
    </submittedName>
</protein>
<proteinExistence type="predicted"/>
<organism evidence="4 5">
    <name type="scientific">Lineolata rhizophorae</name>
    <dbReference type="NCBI Taxonomy" id="578093"/>
    <lineage>
        <taxon>Eukaryota</taxon>
        <taxon>Fungi</taxon>
        <taxon>Dikarya</taxon>
        <taxon>Ascomycota</taxon>
        <taxon>Pezizomycotina</taxon>
        <taxon>Dothideomycetes</taxon>
        <taxon>Dothideomycetes incertae sedis</taxon>
        <taxon>Lineolatales</taxon>
        <taxon>Lineolataceae</taxon>
        <taxon>Lineolata</taxon>
    </lineage>
</organism>
<evidence type="ECO:0000313" key="4">
    <source>
        <dbReference type="EMBL" id="KAF2453223.1"/>
    </source>
</evidence>
<dbReference type="PANTHER" id="PTHR37987">
    <property type="entry name" value="CHROMOSOME 9, WHOLE GENOME SHOTGUN SEQUENCE"/>
    <property type="match status" value="1"/>
</dbReference>
<dbReference type="InterPro" id="IPR018020">
    <property type="entry name" value="OHCU_decarboxylase"/>
</dbReference>
<accession>A0A6A6NPK0</accession>
<dbReference type="InterPro" id="IPR036778">
    <property type="entry name" value="OHCU_decarboxylase_sf"/>
</dbReference>